<organism evidence="13 14">
    <name type="scientific">Neobacillus driksii</name>
    <dbReference type="NCBI Taxonomy" id="3035913"/>
    <lineage>
        <taxon>Bacteria</taxon>
        <taxon>Bacillati</taxon>
        <taxon>Bacillota</taxon>
        <taxon>Bacilli</taxon>
        <taxon>Bacillales</taxon>
        <taxon>Bacillaceae</taxon>
        <taxon>Neobacillus</taxon>
    </lineage>
</organism>
<dbReference type="NCBIfam" id="TIGR00973">
    <property type="entry name" value="leuA_bact"/>
    <property type="match status" value="1"/>
</dbReference>
<evidence type="ECO:0000256" key="9">
    <source>
        <dbReference type="ARBA" id="ARBA00023211"/>
    </source>
</evidence>
<comment type="catalytic activity">
    <reaction evidence="11">
        <text>3-methyl-2-oxobutanoate + acetyl-CoA + H2O = (2S)-2-isopropylmalate + CoA + H(+)</text>
        <dbReference type="Rhea" id="RHEA:21524"/>
        <dbReference type="ChEBI" id="CHEBI:1178"/>
        <dbReference type="ChEBI" id="CHEBI:11851"/>
        <dbReference type="ChEBI" id="CHEBI:15377"/>
        <dbReference type="ChEBI" id="CHEBI:15378"/>
        <dbReference type="ChEBI" id="CHEBI:57287"/>
        <dbReference type="ChEBI" id="CHEBI:57288"/>
        <dbReference type="EC" id="2.3.3.13"/>
    </reaction>
</comment>
<dbReference type="PANTHER" id="PTHR10277">
    <property type="entry name" value="HOMOCITRATE SYNTHASE-RELATED"/>
    <property type="match status" value="1"/>
</dbReference>
<dbReference type="Gene3D" id="3.30.160.270">
    <property type="match status" value="1"/>
</dbReference>
<proteinExistence type="inferred from homology"/>
<keyword evidence="7 11" id="KW-0808">Transferase</keyword>
<dbReference type="RefSeq" id="WP_306075704.1">
    <property type="nucleotide sequence ID" value="NZ_JAROBZ020000001.1"/>
</dbReference>
<feature type="domain" description="Pyruvate carboxyltransferase" evidence="12">
    <location>
        <begin position="4"/>
        <end position="266"/>
    </location>
</feature>
<comment type="function">
    <text evidence="11">Catalyzes the condensation of the acetyl group of acetyl-CoA with 3-methyl-2-oxobutanoate (2-ketoisovalerate) to form 3-carboxy-3-hydroxy-4-methylpentanoate (2-isopropylmalate).</text>
</comment>
<dbReference type="SMART" id="SM00917">
    <property type="entry name" value="LeuA_dimer"/>
    <property type="match status" value="1"/>
</dbReference>
<dbReference type="NCBIfam" id="NF002088">
    <property type="entry name" value="PRK00915.1-5"/>
    <property type="match status" value="1"/>
</dbReference>
<evidence type="ECO:0000313" key="13">
    <source>
        <dbReference type="EMBL" id="MFB3169492.1"/>
    </source>
</evidence>
<dbReference type="InterPro" id="IPR036230">
    <property type="entry name" value="LeuA_allosteric_dom_sf"/>
</dbReference>
<feature type="region of interest" description="Regulatory domain" evidence="11">
    <location>
        <begin position="392"/>
        <end position="517"/>
    </location>
</feature>
<evidence type="ECO:0000256" key="5">
    <source>
        <dbReference type="ARBA" id="ARBA00022430"/>
    </source>
</evidence>
<dbReference type="PROSITE" id="PS00815">
    <property type="entry name" value="AIPM_HOMOCIT_SYNTH_1"/>
    <property type="match status" value="1"/>
</dbReference>
<keyword evidence="11" id="KW-0963">Cytoplasm</keyword>
<keyword evidence="10 11" id="KW-0100">Branched-chain amino acid biosynthesis</keyword>
<dbReference type="Gene3D" id="1.10.238.260">
    <property type="match status" value="1"/>
</dbReference>
<name>A0ABV4YXM1_9BACI</name>
<keyword evidence="6 11" id="KW-0028">Amino-acid biosynthesis</keyword>
<dbReference type="HAMAP" id="MF_01025">
    <property type="entry name" value="LeuA_type1"/>
    <property type="match status" value="1"/>
</dbReference>
<gene>
    <name evidence="11" type="primary">leuA</name>
    <name evidence="13" type="ORF">P5G62_020485</name>
</gene>
<keyword evidence="8 11" id="KW-0479">Metal-binding</keyword>
<evidence type="ECO:0000256" key="2">
    <source>
        <dbReference type="ARBA" id="ARBA00009396"/>
    </source>
</evidence>
<comment type="caution">
    <text evidence="13">The sequence shown here is derived from an EMBL/GenBank/DDBJ whole genome shotgun (WGS) entry which is preliminary data.</text>
</comment>
<dbReference type="EC" id="2.3.3.13" evidence="3 11"/>
<dbReference type="PANTHER" id="PTHR10277:SF9">
    <property type="entry name" value="2-ISOPROPYLMALATE SYNTHASE 1, CHLOROPLASTIC-RELATED"/>
    <property type="match status" value="1"/>
</dbReference>
<dbReference type="InterPro" id="IPR002034">
    <property type="entry name" value="AIPM/Hcit_synth_CS"/>
</dbReference>
<dbReference type="Pfam" id="PF00682">
    <property type="entry name" value="HMGL-like"/>
    <property type="match status" value="1"/>
</dbReference>
<dbReference type="SUPFAM" id="SSF110921">
    <property type="entry name" value="2-isopropylmalate synthase LeuA, allosteric (dimerisation) domain"/>
    <property type="match status" value="1"/>
</dbReference>
<dbReference type="SUPFAM" id="SSF51569">
    <property type="entry name" value="Aldolase"/>
    <property type="match status" value="1"/>
</dbReference>
<evidence type="ECO:0000256" key="3">
    <source>
        <dbReference type="ARBA" id="ARBA00012973"/>
    </source>
</evidence>
<protein>
    <recommendedName>
        <fullName evidence="4 11">2-isopropylmalate synthase</fullName>
        <ecNumber evidence="3 11">2.3.3.13</ecNumber>
    </recommendedName>
    <alternativeName>
        <fullName evidence="11">Alpha-IPM synthase</fullName>
    </alternativeName>
    <alternativeName>
        <fullName evidence="11">Alpha-isopropylmalate synthase</fullName>
    </alternativeName>
</protein>
<evidence type="ECO:0000256" key="4">
    <source>
        <dbReference type="ARBA" id="ARBA00018198"/>
    </source>
</evidence>
<feature type="binding site" evidence="11">
    <location>
        <position position="237"/>
    </location>
    <ligand>
        <name>Mn(2+)</name>
        <dbReference type="ChEBI" id="CHEBI:29035"/>
    </ligand>
</feature>
<sequence length="517" mass="56417">MVHVNIFDTTLRDGEQSPGVNLNQLEKLEIARQLEKFGVDIMEAGFPASSQGDFEAVRAIARSIKNSSVTGLARATKSDIDIAWDALKDAAEPRLHVFLATSPIHMKYKLFKTPEEVIQTSVDMVSYAKQRFPHIEWSAEDASRSDLDFLVKIITKVIDAGATVINLPDTVGYATPAEYGYMFRYIRENVPNIHKASLSCHCHDDLGLAVANTLAAIENGVTQVEGTINGIGERAGNASLEEVAVALNIRKDKFPYTTNLVLKEIKRTSDLVSRFTGMIVPGNKAVVGKNAFAHESGIHQDGVLKNTLTYEIITPEMVGIQSNDLVLGKHSGRHAFKDKIENMGFTLSAEKLQEAFTAFKQLTDRKKEVTDEDLFTILTDIQTAVADIKKYELVAFQVHYGSANLPTATVALNTPEGVRVETARTGSGSVEALMNTLEALIKEEIHLTDYKLNSVGQGRDALAEVHVKMTVDGTQVSGRGSAQDVLEASAKAFLNTVNRVLFNTKAVAQAQAELAQA</sequence>
<evidence type="ECO:0000256" key="7">
    <source>
        <dbReference type="ARBA" id="ARBA00022679"/>
    </source>
</evidence>
<dbReference type="InterPro" id="IPR000891">
    <property type="entry name" value="PYR_CT"/>
</dbReference>
<evidence type="ECO:0000256" key="6">
    <source>
        <dbReference type="ARBA" id="ARBA00022605"/>
    </source>
</evidence>
<accession>A0ABV4YXM1</accession>
<dbReference type="Gene3D" id="3.20.20.70">
    <property type="entry name" value="Aldolase class I"/>
    <property type="match status" value="1"/>
</dbReference>
<evidence type="ECO:0000259" key="12">
    <source>
        <dbReference type="PROSITE" id="PS50991"/>
    </source>
</evidence>
<dbReference type="InterPro" id="IPR054691">
    <property type="entry name" value="LeuA/HCS_post-cat"/>
</dbReference>
<dbReference type="Pfam" id="PF08502">
    <property type="entry name" value="LeuA_dimer"/>
    <property type="match status" value="1"/>
</dbReference>
<evidence type="ECO:0000313" key="14">
    <source>
        <dbReference type="Proteomes" id="UP001241748"/>
    </source>
</evidence>
<keyword evidence="13" id="KW-0012">Acyltransferase</keyword>
<dbReference type="InterPro" id="IPR013709">
    <property type="entry name" value="2-isopropylmalate_synth_dimer"/>
</dbReference>
<reference evidence="13 14" key="1">
    <citation type="submission" date="2024-05" db="EMBL/GenBank/DDBJ databases">
        <authorList>
            <person name="Venkateswaran K."/>
        </authorList>
    </citation>
    <scope>NUCLEOTIDE SEQUENCE [LARGE SCALE GENOMIC DNA]</scope>
    <source>
        <strain evidence="13 14">179-C4-2-HS</strain>
    </source>
</reference>
<dbReference type="GO" id="GO:0003852">
    <property type="term" value="F:2-isopropylmalate synthase activity"/>
    <property type="evidence" value="ECO:0007669"/>
    <property type="project" value="UniProtKB-EC"/>
</dbReference>
<comment type="similarity">
    <text evidence="2 11">Belongs to the alpha-IPM synthase/homocitrate synthase family. LeuA type 1 subfamily.</text>
</comment>
<comment type="subunit">
    <text evidence="11">Homodimer.</text>
</comment>
<keyword evidence="9 11" id="KW-0464">Manganese</keyword>
<comment type="cofactor">
    <cofactor evidence="11">
        <name>Mn(2+)</name>
        <dbReference type="ChEBI" id="CHEBI:29035"/>
    </cofactor>
</comment>
<dbReference type="InterPro" id="IPR050073">
    <property type="entry name" value="2-IPM_HCS-like"/>
</dbReference>
<feature type="binding site" evidence="11">
    <location>
        <position position="201"/>
    </location>
    <ligand>
        <name>Mn(2+)</name>
        <dbReference type="ChEBI" id="CHEBI:29035"/>
    </ligand>
</feature>
<evidence type="ECO:0000256" key="10">
    <source>
        <dbReference type="ARBA" id="ARBA00023304"/>
    </source>
</evidence>
<evidence type="ECO:0000256" key="8">
    <source>
        <dbReference type="ARBA" id="ARBA00022723"/>
    </source>
</evidence>
<feature type="binding site" evidence="11">
    <location>
        <position position="13"/>
    </location>
    <ligand>
        <name>Mn(2+)</name>
        <dbReference type="ChEBI" id="CHEBI:29035"/>
    </ligand>
</feature>
<keyword evidence="5 11" id="KW-0432">Leucine biosynthesis</keyword>
<dbReference type="Proteomes" id="UP001241748">
    <property type="component" value="Unassembled WGS sequence"/>
</dbReference>
<dbReference type="CDD" id="cd07940">
    <property type="entry name" value="DRE_TIM_IPMS"/>
    <property type="match status" value="1"/>
</dbReference>
<comment type="pathway">
    <text evidence="1 11">Amino-acid biosynthesis; L-leucine biosynthesis; L-leucine from 3-methyl-2-oxobutanoate: step 1/4.</text>
</comment>
<dbReference type="InterPro" id="IPR005671">
    <property type="entry name" value="LeuA_bact_synth"/>
</dbReference>
<evidence type="ECO:0000256" key="1">
    <source>
        <dbReference type="ARBA" id="ARBA00004689"/>
    </source>
</evidence>
<dbReference type="Pfam" id="PF22617">
    <property type="entry name" value="HCS_D2"/>
    <property type="match status" value="1"/>
</dbReference>
<dbReference type="NCBIfam" id="NF002086">
    <property type="entry name" value="PRK00915.1-3"/>
    <property type="match status" value="1"/>
</dbReference>
<dbReference type="EMBL" id="JAROBZ020000001">
    <property type="protein sequence ID" value="MFB3169492.1"/>
    <property type="molecule type" value="Genomic_DNA"/>
</dbReference>
<dbReference type="InterPro" id="IPR013785">
    <property type="entry name" value="Aldolase_TIM"/>
</dbReference>
<dbReference type="PROSITE" id="PS00816">
    <property type="entry name" value="AIPM_HOMOCIT_SYNTH_2"/>
    <property type="match status" value="1"/>
</dbReference>
<dbReference type="PROSITE" id="PS50991">
    <property type="entry name" value="PYR_CT"/>
    <property type="match status" value="1"/>
</dbReference>
<evidence type="ECO:0000256" key="11">
    <source>
        <dbReference type="HAMAP-Rule" id="MF_01025"/>
    </source>
</evidence>
<feature type="binding site" evidence="11">
    <location>
        <position position="203"/>
    </location>
    <ligand>
        <name>Mn(2+)</name>
        <dbReference type="ChEBI" id="CHEBI:29035"/>
    </ligand>
</feature>
<keyword evidence="14" id="KW-1185">Reference proteome</keyword>
<dbReference type="NCBIfam" id="NF002085">
    <property type="entry name" value="PRK00915.1-2"/>
    <property type="match status" value="1"/>
</dbReference>